<dbReference type="Pfam" id="PF13855">
    <property type="entry name" value="LRR_8"/>
    <property type="match status" value="1"/>
</dbReference>
<evidence type="ECO:0000256" key="5">
    <source>
        <dbReference type="ARBA" id="ARBA00022692"/>
    </source>
</evidence>
<dbReference type="InterPro" id="IPR001611">
    <property type="entry name" value="Leu-rich_rpt"/>
</dbReference>
<keyword evidence="9 11" id="KW-0472">Membrane</keyword>
<evidence type="ECO:0000256" key="11">
    <source>
        <dbReference type="SAM" id="Phobius"/>
    </source>
</evidence>
<gene>
    <name evidence="14" type="ORF">ILEXP_LOCUS17676</name>
</gene>
<dbReference type="PRINTS" id="PR00019">
    <property type="entry name" value="LEURICHRPT"/>
</dbReference>
<dbReference type="GO" id="GO:0051707">
    <property type="term" value="P:response to other organism"/>
    <property type="evidence" value="ECO:0007669"/>
    <property type="project" value="UniProtKB-ARBA"/>
</dbReference>
<evidence type="ECO:0000256" key="2">
    <source>
        <dbReference type="ARBA" id="ARBA00009592"/>
    </source>
</evidence>
<comment type="similarity">
    <text evidence="2">Belongs to the RLP family.</text>
</comment>
<protein>
    <recommendedName>
        <fullName evidence="13">Leucine-rich repeat-containing N-terminal plant-type domain-containing protein</fullName>
    </recommendedName>
</protein>
<accession>A0ABC8S334</accession>
<dbReference type="AlphaFoldDB" id="A0ABC8S334"/>
<organism evidence="14 15">
    <name type="scientific">Ilex paraguariensis</name>
    <name type="common">yerba mate</name>
    <dbReference type="NCBI Taxonomy" id="185542"/>
    <lineage>
        <taxon>Eukaryota</taxon>
        <taxon>Viridiplantae</taxon>
        <taxon>Streptophyta</taxon>
        <taxon>Embryophyta</taxon>
        <taxon>Tracheophyta</taxon>
        <taxon>Spermatophyta</taxon>
        <taxon>Magnoliopsida</taxon>
        <taxon>eudicotyledons</taxon>
        <taxon>Gunneridae</taxon>
        <taxon>Pentapetalae</taxon>
        <taxon>asterids</taxon>
        <taxon>campanulids</taxon>
        <taxon>Aquifoliales</taxon>
        <taxon>Aquifoliaceae</taxon>
        <taxon>Ilex</taxon>
    </lineage>
</organism>
<dbReference type="Pfam" id="PF13516">
    <property type="entry name" value="LRR_6"/>
    <property type="match status" value="1"/>
</dbReference>
<dbReference type="PANTHER" id="PTHR48063:SF90">
    <property type="entry name" value="OS11G0565920 PROTEIN"/>
    <property type="match status" value="1"/>
</dbReference>
<dbReference type="PANTHER" id="PTHR48063">
    <property type="entry name" value="LRR RECEPTOR-LIKE KINASE"/>
    <property type="match status" value="1"/>
</dbReference>
<dbReference type="InterPro" id="IPR046956">
    <property type="entry name" value="RLP23-like"/>
</dbReference>
<name>A0ABC8S334_9AQUA</name>
<evidence type="ECO:0000259" key="13">
    <source>
        <dbReference type="Pfam" id="PF08263"/>
    </source>
</evidence>
<feature type="signal peptide" evidence="12">
    <location>
        <begin position="1"/>
        <end position="22"/>
    </location>
</feature>
<keyword evidence="3" id="KW-1003">Cell membrane</keyword>
<dbReference type="Pfam" id="PF08263">
    <property type="entry name" value="LRRNT_2"/>
    <property type="match status" value="1"/>
</dbReference>
<evidence type="ECO:0000256" key="8">
    <source>
        <dbReference type="ARBA" id="ARBA00022989"/>
    </source>
</evidence>
<evidence type="ECO:0000256" key="1">
    <source>
        <dbReference type="ARBA" id="ARBA00004251"/>
    </source>
</evidence>
<feature type="transmembrane region" description="Helical" evidence="11">
    <location>
        <begin position="861"/>
        <end position="884"/>
    </location>
</feature>
<proteinExistence type="inferred from homology"/>
<keyword evidence="10" id="KW-0325">Glycoprotein</keyword>
<dbReference type="Gene3D" id="3.80.10.10">
    <property type="entry name" value="Ribonuclease Inhibitor"/>
    <property type="match status" value="4"/>
</dbReference>
<keyword evidence="7" id="KW-0677">Repeat</keyword>
<dbReference type="SMART" id="SM00369">
    <property type="entry name" value="LRR_TYP"/>
    <property type="match status" value="10"/>
</dbReference>
<evidence type="ECO:0000256" key="7">
    <source>
        <dbReference type="ARBA" id="ARBA00022737"/>
    </source>
</evidence>
<evidence type="ECO:0000256" key="12">
    <source>
        <dbReference type="SAM" id="SignalP"/>
    </source>
</evidence>
<keyword evidence="15" id="KW-1185">Reference proteome</keyword>
<comment type="subcellular location">
    <subcellularLocation>
        <location evidence="1">Cell membrane</location>
        <topology evidence="1">Single-pass type I membrane protein</topology>
    </subcellularLocation>
</comment>
<keyword evidence="8 11" id="KW-1133">Transmembrane helix</keyword>
<dbReference type="GO" id="GO:0006952">
    <property type="term" value="P:defense response"/>
    <property type="evidence" value="ECO:0007669"/>
    <property type="project" value="UniProtKB-ARBA"/>
</dbReference>
<dbReference type="Pfam" id="PF00560">
    <property type="entry name" value="LRR_1"/>
    <property type="match status" value="12"/>
</dbReference>
<reference evidence="14 15" key="1">
    <citation type="submission" date="2024-02" db="EMBL/GenBank/DDBJ databases">
        <authorList>
            <person name="Vignale AGUSTIN F."/>
            <person name="Sosa J E."/>
            <person name="Modenutti C."/>
        </authorList>
    </citation>
    <scope>NUCLEOTIDE SEQUENCE [LARGE SCALE GENOMIC DNA]</scope>
</reference>
<evidence type="ECO:0000313" key="14">
    <source>
        <dbReference type="EMBL" id="CAK9149619.1"/>
    </source>
</evidence>
<keyword evidence="6 12" id="KW-0732">Signal</keyword>
<evidence type="ECO:0000256" key="3">
    <source>
        <dbReference type="ARBA" id="ARBA00022475"/>
    </source>
</evidence>
<evidence type="ECO:0000313" key="15">
    <source>
        <dbReference type="Proteomes" id="UP001642360"/>
    </source>
</evidence>
<dbReference type="FunFam" id="3.80.10.10:FF:000095">
    <property type="entry name" value="LRR receptor-like serine/threonine-protein kinase GSO1"/>
    <property type="match status" value="2"/>
</dbReference>
<sequence length="921" mass="102885">MATWGALLQFLIILSFPLFSKSLCLEESNELKTDAGDLNLRCIDIERNALLQFREGIIDPLGHLASWVGKNCCGWKGVHCSNQTGHVAKLDLRDKGNCFMKRIQSAAAYYDNSSCLGGKISSSLLDLKYLKYLDLSMNDFQGIPIPDFLGSFERMRYLNLSFASFSGTVPPHLGNLSNLRYLDLLAYSNPYDDIRRSWVSDLNWVSGLTSLKYLNLGGLNLSLETNWLQALNRLPSLSELHLSYCGLQNIPPSPPNLNFTTLLVLDLSNNQFKSLFPQWLFNISYLAELKLSSCYMKPSISKAAWEDLCHLQVLDLSFNEISGDISDLIGDLSRCSNHSIEELYLLHNQFSGQLPESLGFLKNLRYLSLDENWITGPIPESIGKLSNLNALGLAENQLNGTIPESVGTLTQLTILTLYKILGEDVAISDTIPHWLEKLCPQIRRLDLSYNQIGGMLPNSLPFSWDTAVIVDFSVNRLGGQIPLWPNVTHLILANNLFSGSIPTNIGQMMSRLEILDLSGNFLNGSIPLSISDMEYLQRLYLSNNLLCGEIHGKWRNLQEIRAIDLSRNNLSGNIPSSICSMPKLFWLRLSSNSLSGELSSLKNCTSLSALDLGDNEFSGNIPQWIGESLLSLIVLRIRANMFYGNIPENLCHLYNLHILDLAGNNLSGSIPSCLGNLSGLSSWTPYSRYSHLSYWNYIFTPQMVLVVKGLPTMYTLTLILVRSIDLSDNNLRGDIPEEITRLSMLGTLNLSRNQLTGKIPDSIGGLKQLETLDLSCNHLSGPIPLSMTSMTSLSSLNVSYNNLSGQIPSTNQFQTFNDPAIYEGNLDLCGSPLQTPCLTDNKGKVEDRDAKDDNNDEDETLPFYISMGLGFGVGFWAVFGSLVMKRSWRHAYFKFLDRVADCFYIYVRLNMARLPRMVSKE</sequence>
<dbReference type="InterPro" id="IPR013210">
    <property type="entry name" value="LRR_N_plant-typ"/>
</dbReference>
<dbReference type="Proteomes" id="UP001642360">
    <property type="component" value="Unassembled WGS sequence"/>
</dbReference>
<dbReference type="SUPFAM" id="SSF52058">
    <property type="entry name" value="L domain-like"/>
    <property type="match status" value="2"/>
</dbReference>
<comment type="caution">
    <text evidence="14">The sequence shown here is derived from an EMBL/GenBank/DDBJ whole genome shotgun (WGS) entry which is preliminary data.</text>
</comment>
<dbReference type="InterPro" id="IPR032675">
    <property type="entry name" value="LRR_dom_sf"/>
</dbReference>
<feature type="domain" description="Leucine-rich repeat-containing N-terminal plant-type" evidence="13">
    <location>
        <begin position="46"/>
        <end position="81"/>
    </location>
</feature>
<evidence type="ECO:0000256" key="9">
    <source>
        <dbReference type="ARBA" id="ARBA00023136"/>
    </source>
</evidence>
<dbReference type="InterPro" id="IPR003591">
    <property type="entry name" value="Leu-rich_rpt_typical-subtyp"/>
</dbReference>
<dbReference type="GO" id="GO:0005886">
    <property type="term" value="C:plasma membrane"/>
    <property type="evidence" value="ECO:0007669"/>
    <property type="project" value="UniProtKB-SubCell"/>
</dbReference>
<keyword evidence="5 11" id="KW-0812">Transmembrane</keyword>
<evidence type="ECO:0000256" key="4">
    <source>
        <dbReference type="ARBA" id="ARBA00022614"/>
    </source>
</evidence>
<dbReference type="PROSITE" id="PS51450">
    <property type="entry name" value="LRR"/>
    <property type="match status" value="1"/>
</dbReference>
<keyword evidence="4" id="KW-0433">Leucine-rich repeat</keyword>
<dbReference type="FunFam" id="3.80.10.10:FF:000111">
    <property type="entry name" value="LRR receptor-like serine/threonine-protein kinase ERECTA"/>
    <property type="match status" value="1"/>
</dbReference>
<feature type="chain" id="PRO_5044793287" description="Leucine-rich repeat-containing N-terminal plant-type domain-containing protein" evidence="12">
    <location>
        <begin position="23"/>
        <end position="921"/>
    </location>
</feature>
<dbReference type="SUPFAM" id="SSF52047">
    <property type="entry name" value="RNI-like"/>
    <property type="match status" value="1"/>
</dbReference>
<evidence type="ECO:0000256" key="6">
    <source>
        <dbReference type="ARBA" id="ARBA00022729"/>
    </source>
</evidence>
<dbReference type="EMBL" id="CAUOFW020001907">
    <property type="protein sequence ID" value="CAK9149619.1"/>
    <property type="molecule type" value="Genomic_DNA"/>
</dbReference>
<evidence type="ECO:0000256" key="10">
    <source>
        <dbReference type="ARBA" id="ARBA00023180"/>
    </source>
</evidence>